<comment type="caution">
    <text evidence="2">The sequence shown here is derived from an EMBL/GenBank/DDBJ whole genome shotgun (WGS) entry which is preliminary data.</text>
</comment>
<dbReference type="Pfam" id="PF11843">
    <property type="entry name" value="DUF3363"/>
    <property type="match status" value="1"/>
</dbReference>
<feature type="domain" description="Nidogen G2 beta-barrel" evidence="1">
    <location>
        <begin position="194"/>
        <end position="274"/>
    </location>
</feature>
<accession>A0ABT0BHX4</accession>
<dbReference type="PROSITE" id="PS50993">
    <property type="entry name" value="NIDOGEN_G2"/>
    <property type="match status" value="1"/>
</dbReference>
<protein>
    <submittedName>
        <fullName evidence="2">DUF3363 domain-containing protein</fullName>
    </submittedName>
</protein>
<feature type="non-terminal residue" evidence="2">
    <location>
        <position position="1"/>
    </location>
</feature>
<dbReference type="InterPro" id="IPR006605">
    <property type="entry name" value="G2_nidogen/fibulin_G2F"/>
</dbReference>
<evidence type="ECO:0000313" key="3">
    <source>
        <dbReference type="Proteomes" id="UP001162881"/>
    </source>
</evidence>
<dbReference type="InterPro" id="IPR021795">
    <property type="entry name" value="DUF3363"/>
</dbReference>
<sequence>ENTPQGALVRLEPKQASLRESDRTVVRVAEANGGRYTIDNHLAYDRRATDDFARTHERRLEAIRRATGKIEREPNGTWRIAPDYLETVLAYEQRRIDAEPVKVEVLSPKPIEQMVHVPAETWLDRELASGSETYTASVGYGGEVRKALQLRQRWLIEQQLAEQRGSDVLYARNMLRLLRQREVRAVGGRLEDELGKRFAQAREGERIEGTYKRSLALTSGHFAVIEKSREFTLVPWRPELEKQLGRNVSGLMRSTGSISWTLGRERGGPSIGGM</sequence>
<dbReference type="Proteomes" id="UP001162881">
    <property type="component" value="Unassembled WGS sequence"/>
</dbReference>
<reference evidence="2" key="1">
    <citation type="submission" date="2022-03" db="EMBL/GenBank/DDBJ databases">
        <title>Identification of a novel bacterium isolated from mangrove sediments.</title>
        <authorList>
            <person name="Pan X."/>
        </authorList>
    </citation>
    <scope>NUCLEOTIDE SEQUENCE</scope>
    <source>
        <strain evidence="2">B1949</strain>
    </source>
</reference>
<organism evidence="2 3">
    <name type="scientific">Novosphingobium organovorum</name>
    <dbReference type="NCBI Taxonomy" id="2930092"/>
    <lineage>
        <taxon>Bacteria</taxon>
        <taxon>Pseudomonadati</taxon>
        <taxon>Pseudomonadota</taxon>
        <taxon>Alphaproteobacteria</taxon>
        <taxon>Sphingomonadales</taxon>
        <taxon>Sphingomonadaceae</taxon>
        <taxon>Novosphingobium</taxon>
    </lineage>
</organism>
<dbReference type="RefSeq" id="WP_244023218.1">
    <property type="nucleotide sequence ID" value="NZ_JALHLF010000100.1"/>
</dbReference>
<evidence type="ECO:0000313" key="2">
    <source>
        <dbReference type="EMBL" id="MCJ2184411.1"/>
    </source>
</evidence>
<name>A0ABT0BHX4_9SPHN</name>
<dbReference type="EMBL" id="JALHLF010000100">
    <property type="protein sequence ID" value="MCJ2184411.1"/>
    <property type="molecule type" value="Genomic_DNA"/>
</dbReference>
<evidence type="ECO:0000259" key="1">
    <source>
        <dbReference type="PROSITE" id="PS50993"/>
    </source>
</evidence>
<proteinExistence type="predicted"/>
<keyword evidence="3" id="KW-1185">Reference proteome</keyword>
<gene>
    <name evidence="2" type="ORF">MTR62_17185</name>
</gene>